<accession>A0ABY9QGN4</accession>
<name>A0ABY9QGN4_GEOTD</name>
<gene>
    <name evidence="2" type="ORF">HSX42_10830</name>
</gene>
<proteinExistence type="predicted"/>
<evidence type="ECO:0000313" key="3">
    <source>
        <dbReference type="Proteomes" id="UP001297580"/>
    </source>
</evidence>
<reference evidence="2 3" key="1">
    <citation type="submission" date="2023-08" db="EMBL/GenBank/DDBJ databases">
        <title>Complete genome sequence of Geobacillus thermodenitrificans K1041, a genetically tractable strain representative of the genus Geobacillus.</title>
        <authorList>
            <person name="Kani S."/>
            <person name="Suzuki H."/>
        </authorList>
    </citation>
    <scope>NUCLEOTIDE SEQUENCE [LARGE SCALE GENOMIC DNA]</scope>
    <source>
        <strain evidence="2 3">K1041</strain>
    </source>
</reference>
<dbReference type="RefSeq" id="WP_223812932.1">
    <property type="nucleotide sequence ID" value="NZ_CP020030.1"/>
</dbReference>
<organism evidence="2 3">
    <name type="scientific">Geobacillus thermodenitrificans</name>
    <dbReference type="NCBI Taxonomy" id="33940"/>
    <lineage>
        <taxon>Bacteria</taxon>
        <taxon>Bacillati</taxon>
        <taxon>Bacillota</taxon>
        <taxon>Bacilli</taxon>
        <taxon>Bacillales</taxon>
        <taxon>Anoxybacillaceae</taxon>
        <taxon>Geobacillus</taxon>
    </lineage>
</organism>
<protein>
    <submittedName>
        <fullName evidence="2">DNA-binding domain-containing protein</fullName>
    </submittedName>
</protein>
<dbReference type="InterPro" id="IPR013972">
    <property type="entry name" value="YcbB"/>
</dbReference>
<evidence type="ECO:0000259" key="1">
    <source>
        <dbReference type="Pfam" id="PF08664"/>
    </source>
</evidence>
<dbReference type="Pfam" id="PF08664">
    <property type="entry name" value="YcbB"/>
    <property type="match status" value="1"/>
</dbReference>
<keyword evidence="2" id="KW-0238">DNA-binding</keyword>
<dbReference type="Proteomes" id="UP001297580">
    <property type="component" value="Chromosome"/>
</dbReference>
<feature type="domain" description="YcbB" evidence="1">
    <location>
        <begin position="17"/>
        <end position="51"/>
    </location>
</feature>
<dbReference type="GO" id="GO:0003677">
    <property type="term" value="F:DNA binding"/>
    <property type="evidence" value="ECO:0007669"/>
    <property type="project" value="UniProtKB-KW"/>
</dbReference>
<keyword evidence="3" id="KW-1185">Reference proteome</keyword>
<sequence>MNGTAHPVGSSCRRFPLSSLGLTDDSNLTCEHFASRSFDFADIRQYMKKLQ</sequence>
<dbReference type="EMBL" id="CP133461">
    <property type="protein sequence ID" value="WMV78069.1"/>
    <property type="molecule type" value="Genomic_DNA"/>
</dbReference>
<evidence type="ECO:0000313" key="2">
    <source>
        <dbReference type="EMBL" id="WMV78069.1"/>
    </source>
</evidence>